<evidence type="ECO:0000256" key="9">
    <source>
        <dbReference type="PROSITE-ProRule" id="PRU00152"/>
    </source>
</evidence>
<dbReference type="AlphaFoldDB" id="A0A8J1LAR2"/>
<dbReference type="SUPFAM" id="SSF53474">
    <property type="entry name" value="alpha/beta-Hydrolases"/>
    <property type="match status" value="1"/>
</dbReference>
<dbReference type="InterPro" id="IPR033906">
    <property type="entry name" value="Lipase_N"/>
</dbReference>
<feature type="binding site" evidence="8">
    <location>
        <position position="210"/>
    </location>
    <ligand>
        <name>Ca(2+)</name>
        <dbReference type="ChEBI" id="CHEBI:29108"/>
    </ligand>
</feature>
<dbReference type="PROSITE" id="PS50095">
    <property type="entry name" value="PLAT"/>
    <property type="match status" value="1"/>
</dbReference>
<keyword evidence="11" id="KW-0732">Signal</keyword>
<dbReference type="CTD" id="379159"/>
<evidence type="ECO:0000256" key="1">
    <source>
        <dbReference type="ARBA" id="ARBA00004613"/>
    </source>
</evidence>
<dbReference type="PANTHER" id="PTHR11610">
    <property type="entry name" value="LIPASE"/>
    <property type="match status" value="1"/>
</dbReference>
<evidence type="ECO:0000259" key="12">
    <source>
        <dbReference type="PROSITE" id="PS50095"/>
    </source>
</evidence>
<comment type="subcellular location">
    <subcellularLocation>
        <location evidence="1 11">Secreted</location>
    </subcellularLocation>
</comment>
<dbReference type="GO" id="GO:0005615">
    <property type="term" value="C:extracellular space"/>
    <property type="evidence" value="ECO:0000318"/>
    <property type="project" value="GO_Central"/>
</dbReference>
<dbReference type="PANTHER" id="PTHR11610:SF183">
    <property type="entry name" value="TRIACYLGLYCEROL LIPASE"/>
    <property type="match status" value="1"/>
</dbReference>
<evidence type="ECO:0000256" key="7">
    <source>
        <dbReference type="PIRSR" id="PIRSR000865-1"/>
    </source>
</evidence>
<feature type="disulfide bond" evidence="9">
    <location>
        <begin position="450"/>
        <end position="466"/>
    </location>
</feature>
<evidence type="ECO:0000256" key="8">
    <source>
        <dbReference type="PIRSR" id="PIRSR000865-2"/>
    </source>
</evidence>
<dbReference type="InterPro" id="IPR002331">
    <property type="entry name" value="Lipase_panc"/>
</dbReference>
<dbReference type="PIRSF" id="PIRSF000865">
    <property type="entry name" value="Lipoprotein_lipase_LIPH"/>
    <property type="match status" value="1"/>
</dbReference>
<dbReference type="InterPro" id="IPR029058">
    <property type="entry name" value="AB_hydrolase_fold"/>
</dbReference>
<evidence type="ECO:0000313" key="13">
    <source>
        <dbReference type="Proteomes" id="UP000186698"/>
    </source>
</evidence>
<dbReference type="SMART" id="SM00308">
    <property type="entry name" value="LH2"/>
    <property type="match status" value="1"/>
</dbReference>
<evidence type="ECO:0000256" key="6">
    <source>
        <dbReference type="ARBA" id="ARBA00023157"/>
    </source>
</evidence>
<dbReference type="FunFam" id="3.40.50.1820:FF:000033">
    <property type="entry name" value="Pancreatic triacylglycerol lipase"/>
    <property type="match status" value="1"/>
</dbReference>
<sequence length="471" mass="51711">MLEILGLILLISKCVQGGNVCYDRLGCFSDEAPWGGTLQRPIARLPDSPEHINTRFLLFTRDNPDTFQEIKALNPSAISTSNFKASRKTRFIIHGFIERGTDTWLTHMCANLLQVEDVNCLCVDWAGGSYALFSQAANNVRVVGAEVAHFIQLLSNKYGCSPSDVHVIGHSLGSHAAGAVGKRIHGIARITGLDPAGPFFHNTPPEVRLDKSDAELVDVIHTDVSQIFPITGFGIGQSIGHLDFYPNGGKDMPGCERGSVFTLMDVDRTFKELKELIFCSHIRSYELYTESILTPDAFIGFPSSDYKGFQNGEGFPCPSGGCPLMGHYAAEFLGTTLSEQSFFLNAGNPEPFARWRYRVTVHTSGTGFLGSIQVSLHGIRGNSNKQEITSGFIKPDQTYSAFIDVETNVGRLTTVSFTWNKSLINLIPFTFGADTISVQYGKDGQTYNFCGTERVKAMAIQNLTPCYIPDK</sequence>
<feature type="binding site" evidence="8">
    <location>
        <position position="208"/>
    </location>
    <ligand>
        <name>Ca(2+)</name>
        <dbReference type="ChEBI" id="CHEBI:29108"/>
    </ligand>
</feature>
<name>A0A8J1LAR2_XENLA</name>
<evidence type="ECO:0000313" key="14">
    <source>
        <dbReference type="RefSeq" id="XP_041426079.1"/>
    </source>
</evidence>
<feature type="signal peptide" evidence="11">
    <location>
        <begin position="1"/>
        <end position="17"/>
    </location>
</feature>
<evidence type="ECO:0000256" key="4">
    <source>
        <dbReference type="ARBA" id="ARBA00022723"/>
    </source>
</evidence>
<dbReference type="PRINTS" id="PR00821">
    <property type="entry name" value="TAGLIPASE"/>
</dbReference>
<dbReference type="GO" id="GO:0019433">
    <property type="term" value="P:triglyceride catabolic process"/>
    <property type="evidence" value="ECO:0000318"/>
    <property type="project" value="GO_Central"/>
</dbReference>
<dbReference type="Pfam" id="PF00151">
    <property type="entry name" value="Lipase"/>
    <property type="match status" value="1"/>
</dbReference>
<keyword evidence="3 11" id="KW-0964">Secreted</keyword>
<comment type="similarity">
    <text evidence="2 10">Belongs to the AB hydrolase superfamily. Lipase family.</text>
</comment>
<dbReference type="GO" id="GO:0034375">
    <property type="term" value="P:high-density lipoprotein particle remodeling"/>
    <property type="evidence" value="ECO:0000318"/>
    <property type="project" value="GO_Central"/>
</dbReference>
<dbReference type="GO" id="GO:0042632">
    <property type="term" value="P:cholesterol homeostasis"/>
    <property type="evidence" value="ECO:0000318"/>
    <property type="project" value="GO_Central"/>
</dbReference>
<dbReference type="Gene3D" id="2.60.60.20">
    <property type="entry name" value="PLAT/LH2 domain"/>
    <property type="match status" value="1"/>
</dbReference>
<evidence type="ECO:0000256" key="5">
    <source>
        <dbReference type="ARBA" id="ARBA00022837"/>
    </source>
</evidence>
<feature type="domain" description="PLAT" evidence="12">
    <location>
        <begin position="355"/>
        <end position="469"/>
    </location>
</feature>
<dbReference type="CDD" id="cd00707">
    <property type="entry name" value="Pancreat_lipase_like"/>
    <property type="match status" value="1"/>
</dbReference>
<dbReference type="OrthoDB" id="199913at2759"/>
<reference evidence="14" key="1">
    <citation type="submission" date="2025-08" db="UniProtKB">
        <authorList>
            <consortium name="RefSeq"/>
        </authorList>
    </citation>
    <scope>IDENTIFICATION</scope>
    <source>
        <strain evidence="14">J_2021</strain>
        <tissue evidence="14">Erythrocytes</tissue>
    </source>
</reference>
<dbReference type="Proteomes" id="UP000186698">
    <property type="component" value="Chromosome 7L"/>
</dbReference>
<protein>
    <recommendedName>
        <fullName evidence="11">Triacylglycerol lipase</fullName>
        <ecNumber evidence="11">3.1.1.3</ecNumber>
    </recommendedName>
    <alternativeName>
        <fullName evidence="11">Pancreatic lipase</fullName>
    </alternativeName>
</protein>
<dbReference type="InterPro" id="IPR000734">
    <property type="entry name" value="TAG_lipase"/>
</dbReference>
<keyword evidence="5 8" id="KW-0106">Calcium</keyword>
<keyword evidence="6 9" id="KW-1015">Disulfide bond</keyword>
<evidence type="ECO:0000256" key="2">
    <source>
        <dbReference type="ARBA" id="ARBA00010701"/>
    </source>
</evidence>
<evidence type="ECO:0000256" key="10">
    <source>
        <dbReference type="RuleBase" id="RU004262"/>
    </source>
</evidence>
<dbReference type="RefSeq" id="XP_041426079.1">
    <property type="nucleotide sequence ID" value="XM_041570145.1"/>
</dbReference>
<feature type="active site" description="Charge relay system" evidence="7">
    <location>
        <position position="281"/>
    </location>
</feature>
<dbReference type="PRINTS" id="PR00823">
    <property type="entry name" value="PANCLIPASE"/>
</dbReference>
<gene>
    <name evidence="14" type="primary">pnlip.L</name>
</gene>
<dbReference type="GO" id="GO:0004465">
    <property type="term" value="F:lipoprotein lipase activity"/>
    <property type="evidence" value="ECO:0000318"/>
    <property type="project" value="GO_Central"/>
</dbReference>
<comment type="catalytic activity">
    <reaction evidence="11">
        <text>a triacylglycerol + H2O = a diacylglycerol + a fatty acid + H(+)</text>
        <dbReference type="Rhea" id="RHEA:12044"/>
        <dbReference type="ChEBI" id="CHEBI:15377"/>
        <dbReference type="ChEBI" id="CHEBI:15378"/>
        <dbReference type="ChEBI" id="CHEBI:17855"/>
        <dbReference type="ChEBI" id="CHEBI:18035"/>
        <dbReference type="ChEBI" id="CHEBI:28868"/>
        <dbReference type="EC" id="3.1.1.3"/>
    </reaction>
</comment>
<evidence type="ECO:0000256" key="3">
    <source>
        <dbReference type="ARBA" id="ARBA00022525"/>
    </source>
</evidence>
<evidence type="ECO:0000256" key="11">
    <source>
        <dbReference type="RuleBase" id="RU362046"/>
    </source>
</evidence>
<dbReference type="InterPro" id="IPR036392">
    <property type="entry name" value="PLAT/LH2_dom_sf"/>
</dbReference>
<keyword evidence="13" id="KW-1185">Reference proteome</keyword>
<proteinExistence type="inferred from homology"/>
<feature type="active site" description="Nucleophile" evidence="7">
    <location>
        <position position="171"/>
    </location>
</feature>
<dbReference type="KEGG" id="xla:379159"/>
<keyword evidence="4 8" id="KW-0479">Metal-binding</keyword>
<dbReference type="GO" id="GO:0008970">
    <property type="term" value="F:phospholipase A1 activity"/>
    <property type="evidence" value="ECO:0000318"/>
    <property type="project" value="GO_Central"/>
</dbReference>
<dbReference type="EC" id="3.1.1.3" evidence="11"/>
<accession>A0A8J1LAR2</accession>
<feature type="binding site" evidence="8">
    <location>
        <position position="213"/>
    </location>
    <ligand>
        <name>Ca(2+)</name>
        <dbReference type="ChEBI" id="CHEBI:29108"/>
    </ligand>
</feature>
<dbReference type="InterPro" id="IPR013818">
    <property type="entry name" value="Lipase"/>
</dbReference>
<keyword evidence="11" id="KW-0443">Lipid metabolism</keyword>
<feature type="active site" description="Charge relay system" evidence="7">
    <location>
        <position position="194"/>
    </location>
</feature>
<dbReference type="InterPro" id="IPR001024">
    <property type="entry name" value="PLAT/LH2_dom"/>
</dbReference>
<dbReference type="Gene3D" id="3.40.50.1820">
    <property type="entry name" value="alpha/beta hydrolase"/>
    <property type="match status" value="1"/>
</dbReference>
<keyword evidence="11" id="KW-0442">Lipid degradation</keyword>
<dbReference type="SUPFAM" id="SSF49723">
    <property type="entry name" value="Lipase/lipooxygenase domain (PLAT/LH2 domain)"/>
    <property type="match status" value="1"/>
</dbReference>
<organism evidence="13 14">
    <name type="scientific">Xenopus laevis</name>
    <name type="common">African clawed frog</name>
    <dbReference type="NCBI Taxonomy" id="8355"/>
    <lineage>
        <taxon>Eukaryota</taxon>
        <taxon>Metazoa</taxon>
        <taxon>Chordata</taxon>
        <taxon>Craniata</taxon>
        <taxon>Vertebrata</taxon>
        <taxon>Euteleostomi</taxon>
        <taxon>Amphibia</taxon>
        <taxon>Batrachia</taxon>
        <taxon>Anura</taxon>
        <taxon>Pipoidea</taxon>
        <taxon>Pipidae</taxon>
        <taxon>Xenopodinae</taxon>
        <taxon>Xenopus</taxon>
        <taxon>Xenopus</taxon>
    </lineage>
</organism>
<dbReference type="GO" id="GO:0006633">
    <property type="term" value="P:fatty acid biosynthetic process"/>
    <property type="evidence" value="ECO:0000318"/>
    <property type="project" value="GO_Central"/>
</dbReference>
<dbReference type="GeneID" id="379159"/>
<dbReference type="FunFam" id="2.60.60.20:FF:000003">
    <property type="entry name" value="Triacylglycerol lipase"/>
    <property type="match status" value="1"/>
</dbReference>
<dbReference type="GO" id="GO:0046872">
    <property type="term" value="F:metal ion binding"/>
    <property type="evidence" value="ECO:0007669"/>
    <property type="project" value="UniProtKB-KW"/>
</dbReference>
<dbReference type="InterPro" id="IPR016272">
    <property type="entry name" value="Lipase_LIPH"/>
</dbReference>
<dbReference type="Pfam" id="PF01477">
    <property type="entry name" value="PLAT"/>
    <property type="match status" value="1"/>
</dbReference>
<feature type="chain" id="PRO_5035342387" description="Triacylglycerol lipase" evidence="11">
    <location>
        <begin position="18"/>
        <end position="471"/>
    </location>
</feature>